<dbReference type="EMBL" id="BAND01000123">
    <property type="protein sequence ID" value="GAJ30356.1"/>
    <property type="molecule type" value="Genomic_DNA"/>
</dbReference>
<sequence>MVPFPGATSAFNPIEMAFSKLKSLMRSRAECTGAALWDAVGDVLEAFTPAQWANFFTTAGYEPD</sequence>
<accession>A0A023D957</accession>
<comment type="caution">
    <text evidence="1">The sequence shown here is derived from an EMBL/GenBank/DDBJ whole genome shotgun (WGS) entry which is preliminary data.</text>
</comment>
<name>A0A023D957_ACIMT</name>
<dbReference type="Proteomes" id="UP000019760">
    <property type="component" value="Unassembled WGS sequence"/>
</dbReference>
<dbReference type="AlphaFoldDB" id="A0A023D957"/>
<keyword evidence="2" id="KW-1185">Reference proteome</keyword>
<gene>
    <name evidence="1" type="ORF">Amme_124_001</name>
</gene>
<dbReference type="Gene3D" id="3.30.420.10">
    <property type="entry name" value="Ribonuclease H-like superfamily/Ribonuclease H"/>
    <property type="match status" value="1"/>
</dbReference>
<proteinExistence type="predicted"/>
<reference evidence="1 2" key="2">
    <citation type="journal article" date="2014" name="FEMS Microbiol. Lett.">
        <title>Draft genomic DNA sequence of the facultatively methylotrophic bacterium Acidomonas methanolica type strain MB58.</title>
        <authorList>
            <person name="Higashiura N."/>
            <person name="Hadano H."/>
            <person name="Hirakawa H."/>
            <person name="Matsutani M."/>
            <person name="Takabe S."/>
            <person name="Matsushita K."/>
            <person name="Azuma Y."/>
        </authorList>
    </citation>
    <scope>NUCLEOTIDE SEQUENCE [LARGE SCALE GENOMIC DNA]</scope>
    <source>
        <strain evidence="1 2">MB58</strain>
    </source>
</reference>
<evidence type="ECO:0000313" key="2">
    <source>
        <dbReference type="Proteomes" id="UP000019760"/>
    </source>
</evidence>
<evidence type="ECO:0000313" key="1">
    <source>
        <dbReference type="EMBL" id="GAJ30356.1"/>
    </source>
</evidence>
<reference evidence="2" key="1">
    <citation type="journal article" date="2014" name="FEMS Microbiol. Lett.">
        <title>Draft Genomic DNA Sequence of the Facultatively Methylotrophic Bacterium Acidomonas methanolica type strain MB58.</title>
        <authorList>
            <person name="Higashiura N."/>
            <person name="Hadano H."/>
            <person name="Hirakawa H."/>
            <person name="Matsutani M."/>
            <person name="Takabe S."/>
            <person name="Matsushita K."/>
            <person name="Azuma Y."/>
        </authorList>
    </citation>
    <scope>NUCLEOTIDE SEQUENCE [LARGE SCALE GENOMIC DNA]</scope>
    <source>
        <strain evidence="2">MB58</strain>
    </source>
</reference>
<dbReference type="InterPro" id="IPR036397">
    <property type="entry name" value="RNaseH_sf"/>
</dbReference>
<dbReference type="GO" id="GO:0003676">
    <property type="term" value="F:nucleic acid binding"/>
    <property type="evidence" value="ECO:0007669"/>
    <property type="project" value="InterPro"/>
</dbReference>
<protein>
    <submittedName>
        <fullName evidence="1">Transposase</fullName>
    </submittedName>
</protein>
<organism evidence="1 2">
    <name type="scientific">Acidomonas methanolica NBRC 104435</name>
    <dbReference type="NCBI Taxonomy" id="1231351"/>
    <lineage>
        <taxon>Bacteria</taxon>
        <taxon>Pseudomonadati</taxon>
        <taxon>Pseudomonadota</taxon>
        <taxon>Alphaproteobacteria</taxon>
        <taxon>Acetobacterales</taxon>
        <taxon>Acetobacteraceae</taxon>
        <taxon>Acidomonas</taxon>
    </lineage>
</organism>